<sequence length="358" mass="39460">MPNLKKLIEQMGCGTDGLKRKKKPSGPFSTDPAVGIKVNDTSDTPTDAGIHTEAGTSAEGGPAHAPSARPFHVIHDRIKSDQQAVTEADRLQATKDATKERVVAAKKRITALEKDLKAAYDKVVSTEAKVMFPNLEKMIIYDMGKLNTIWGTQQRLATNSSGRLKYIEIRNCPGLISIFPSYVMIQSLKYIVVEGCGGLKYLLPATVAKQLSKLGSLRIERCPMMEVLIIDDNSNQSSIDEILFPNLEELIIIDMDKLNTICHWFHLLPPTSFGKLRTLEISNCPEFIFPSQLQSLEELRITNCKYLEQISGDTLVATSISLSNSKLMELCVAGCHSLPFLFSSSSAKSLDNGKDNKI</sequence>
<accession>A0ACB9QBJ6</accession>
<dbReference type="EMBL" id="CM039426">
    <property type="protein sequence ID" value="KAI4357241.1"/>
    <property type="molecule type" value="Genomic_DNA"/>
</dbReference>
<name>A0ACB9QBJ6_BAUVA</name>
<proteinExistence type="predicted"/>
<reference evidence="1 2" key="1">
    <citation type="journal article" date="2022" name="DNA Res.">
        <title>Chromosomal-level genome assembly of the orchid tree Bauhinia variegata (Leguminosae; Cercidoideae) supports the allotetraploid origin hypothesis of Bauhinia.</title>
        <authorList>
            <person name="Zhong Y."/>
            <person name="Chen Y."/>
            <person name="Zheng D."/>
            <person name="Pang J."/>
            <person name="Liu Y."/>
            <person name="Luo S."/>
            <person name="Meng S."/>
            <person name="Qian L."/>
            <person name="Wei D."/>
            <person name="Dai S."/>
            <person name="Zhou R."/>
        </authorList>
    </citation>
    <scope>NUCLEOTIDE SEQUENCE [LARGE SCALE GENOMIC DNA]</scope>
    <source>
        <strain evidence="1">BV-YZ2020</strain>
    </source>
</reference>
<gene>
    <name evidence="1" type="ORF">L6164_001203</name>
</gene>
<evidence type="ECO:0000313" key="1">
    <source>
        <dbReference type="EMBL" id="KAI4357241.1"/>
    </source>
</evidence>
<dbReference type="Proteomes" id="UP000828941">
    <property type="component" value="Chromosome 1"/>
</dbReference>
<protein>
    <submittedName>
        <fullName evidence="1">Uncharacterized protein</fullName>
    </submittedName>
</protein>
<keyword evidence="2" id="KW-1185">Reference proteome</keyword>
<evidence type="ECO:0000313" key="2">
    <source>
        <dbReference type="Proteomes" id="UP000828941"/>
    </source>
</evidence>
<organism evidence="1 2">
    <name type="scientific">Bauhinia variegata</name>
    <name type="common">Purple orchid tree</name>
    <name type="synonym">Phanera variegata</name>
    <dbReference type="NCBI Taxonomy" id="167791"/>
    <lineage>
        <taxon>Eukaryota</taxon>
        <taxon>Viridiplantae</taxon>
        <taxon>Streptophyta</taxon>
        <taxon>Embryophyta</taxon>
        <taxon>Tracheophyta</taxon>
        <taxon>Spermatophyta</taxon>
        <taxon>Magnoliopsida</taxon>
        <taxon>eudicotyledons</taxon>
        <taxon>Gunneridae</taxon>
        <taxon>Pentapetalae</taxon>
        <taxon>rosids</taxon>
        <taxon>fabids</taxon>
        <taxon>Fabales</taxon>
        <taxon>Fabaceae</taxon>
        <taxon>Cercidoideae</taxon>
        <taxon>Cercideae</taxon>
        <taxon>Bauhiniinae</taxon>
        <taxon>Bauhinia</taxon>
    </lineage>
</organism>
<comment type="caution">
    <text evidence="1">The sequence shown here is derived from an EMBL/GenBank/DDBJ whole genome shotgun (WGS) entry which is preliminary data.</text>
</comment>